<evidence type="ECO:0000256" key="1">
    <source>
        <dbReference type="SAM" id="Phobius"/>
    </source>
</evidence>
<keyword evidence="1" id="KW-0472">Membrane</keyword>
<evidence type="ECO:0000313" key="3">
    <source>
        <dbReference type="Proteomes" id="UP001168620"/>
    </source>
</evidence>
<sequence length="138" mass="14874">MPDPRTAEPAAARSTPGVVGTPRRILQAEGAVLLVAALTTYVVGLDEPWWWVPLLLFVPDVLMVGYARSTRVGAWTYNLAHSYPAPALLGAIALAADTTAWQGVALVWFAHIGMDRALGYGLKYDTAFTDTHLGRIGR</sequence>
<keyword evidence="1" id="KW-1133">Transmembrane helix</keyword>
<gene>
    <name evidence="2" type="ORF">QWY28_14655</name>
</gene>
<dbReference type="EMBL" id="JAUHJQ010000006">
    <property type="protein sequence ID" value="MDN4174201.1"/>
    <property type="molecule type" value="Genomic_DNA"/>
</dbReference>
<keyword evidence="3" id="KW-1185">Reference proteome</keyword>
<dbReference type="Proteomes" id="UP001168620">
    <property type="component" value="Unassembled WGS sequence"/>
</dbReference>
<proteinExistence type="predicted"/>
<protein>
    <submittedName>
        <fullName evidence="2">DUF4260 domain-containing protein</fullName>
    </submittedName>
</protein>
<name>A0ABT8FHM9_9ACTN</name>
<feature type="transmembrane region" description="Helical" evidence="1">
    <location>
        <begin position="88"/>
        <end position="110"/>
    </location>
</feature>
<reference evidence="2" key="1">
    <citation type="submission" date="2023-06" db="EMBL/GenBank/DDBJ databases">
        <title>Draft genome sequence of Nocardioides sp. SOB77.</title>
        <authorList>
            <person name="Zhang G."/>
        </authorList>
    </citation>
    <scope>NUCLEOTIDE SEQUENCE</scope>
    <source>
        <strain evidence="2">SOB77</strain>
    </source>
</reference>
<comment type="caution">
    <text evidence="2">The sequence shown here is derived from an EMBL/GenBank/DDBJ whole genome shotgun (WGS) entry which is preliminary data.</text>
</comment>
<accession>A0ABT8FHM9</accession>
<dbReference type="RefSeq" id="WP_300953299.1">
    <property type="nucleotide sequence ID" value="NZ_JAUHJQ010000006.1"/>
</dbReference>
<organism evidence="2 3">
    <name type="scientific">Nocardioides oceani</name>
    <dbReference type="NCBI Taxonomy" id="3058369"/>
    <lineage>
        <taxon>Bacteria</taxon>
        <taxon>Bacillati</taxon>
        <taxon>Actinomycetota</taxon>
        <taxon>Actinomycetes</taxon>
        <taxon>Propionibacteriales</taxon>
        <taxon>Nocardioidaceae</taxon>
        <taxon>Nocardioides</taxon>
    </lineage>
</organism>
<keyword evidence="1" id="KW-0812">Transmembrane</keyword>
<evidence type="ECO:0000313" key="2">
    <source>
        <dbReference type="EMBL" id="MDN4174201.1"/>
    </source>
</evidence>
<dbReference type="Pfam" id="PF14079">
    <property type="entry name" value="DUF4260"/>
    <property type="match status" value="1"/>
</dbReference>
<dbReference type="InterPro" id="IPR025356">
    <property type="entry name" value="DUF4260"/>
</dbReference>
<feature type="transmembrane region" description="Helical" evidence="1">
    <location>
        <begin position="25"/>
        <end position="43"/>
    </location>
</feature>